<dbReference type="RefSeq" id="WP_025083036.1">
    <property type="nucleotide sequence ID" value="NZ_AZEX01000015.1"/>
</dbReference>
<gene>
    <name evidence="1" type="ORF">FC69_GL000588</name>
</gene>
<evidence type="ECO:0000313" key="1">
    <source>
        <dbReference type="EMBL" id="KRL61619.1"/>
    </source>
</evidence>
<comment type="caution">
    <text evidence="1">The sequence shown here is derived from an EMBL/GenBank/DDBJ whole genome shotgun (WGS) entry which is preliminary data.</text>
</comment>
<dbReference type="PATRIC" id="fig|1423747.3.peg.601"/>
<dbReference type="eggNOG" id="ENOG5030AJF">
    <property type="taxonomic scope" value="Bacteria"/>
</dbReference>
<evidence type="ECO:0000313" key="2">
    <source>
        <dbReference type="Proteomes" id="UP000051264"/>
    </source>
</evidence>
<dbReference type="OrthoDB" id="2295324at2"/>
<organism evidence="1 2">
    <name type="scientific">Latilactobacillus fuchuensis DSM 14340 = JCM 11249</name>
    <dbReference type="NCBI Taxonomy" id="1423747"/>
    <lineage>
        <taxon>Bacteria</taxon>
        <taxon>Bacillati</taxon>
        <taxon>Bacillota</taxon>
        <taxon>Bacilli</taxon>
        <taxon>Lactobacillales</taxon>
        <taxon>Lactobacillaceae</taxon>
        <taxon>Latilactobacillus</taxon>
    </lineage>
</organism>
<dbReference type="EMBL" id="AZEX01000015">
    <property type="protein sequence ID" value="KRL61619.1"/>
    <property type="molecule type" value="Genomic_DNA"/>
</dbReference>
<sequence>MTKLGILVYQSLPLLIGNAGVFNHKERAFVQQLNREIKALDLDWEIRLDEAEGDIQVIETLNPQVLILKNGLQRQFYAGDFDKQRIYQLDALELATKETRKLMAFLKQH</sequence>
<dbReference type="AlphaFoldDB" id="A0A0R1S5M9"/>
<proteinExistence type="predicted"/>
<reference evidence="1 2" key="1">
    <citation type="journal article" date="2015" name="Genome Announc.">
        <title>Expanding the biotechnology potential of lactobacilli through comparative genomics of 213 strains and associated genera.</title>
        <authorList>
            <person name="Sun Z."/>
            <person name="Harris H.M."/>
            <person name="McCann A."/>
            <person name="Guo C."/>
            <person name="Argimon S."/>
            <person name="Zhang W."/>
            <person name="Yang X."/>
            <person name="Jeffery I.B."/>
            <person name="Cooney J.C."/>
            <person name="Kagawa T.F."/>
            <person name="Liu W."/>
            <person name="Song Y."/>
            <person name="Salvetti E."/>
            <person name="Wrobel A."/>
            <person name="Rasinkangas P."/>
            <person name="Parkhill J."/>
            <person name="Rea M.C."/>
            <person name="O'Sullivan O."/>
            <person name="Ritari J."/>
            <person name="Douillard F.P."/>
            <person name="Paul Ross R."/>
            <person name="Yang R."/>
            <person name="Briner A.E."/>
            <person name="Felis G.E."/>
            <person name="de Vos W.M."/>
            <person name="Barrangou R."/>
            <person name="Klaenhammer T.R."/>
            <person name="Caufield P.W."/>
            <person name="Cui Y."/>
            <person name="Zhang H."/>
            <person name="O'Toole P.W."/>
        </authorList>
    </citation>
    <scope>NUCLEOTIDE SEQUENCE [LARGE SCALE GENOMIC DNA]</scope>
    <source>
        <strain evidence="1 2">DSM 14340</strain>
    </source>
</reference>
<accession>A0A0R1S5M9</accession>
<protein>
    <submittedName>
        <fullName evidence="1">Uncharacterized protein</fullName>
    </submittedName>
</protein>
<dbReference type="Proteomes" id="UP000051264">
    <property type="component" value="Unassembled WGS sequence"/>
</dbReference>
<name>A0A0R1S5M9_9LACO</name>
<dbReference type="STRING" id="1423747.FC69_GL000588"/>